<evidence type="ECO:0000256" key="2">
    <source>
        <dbReference type="PROSITE-ProRule" id="PRU00176"/>
    </source>
</evidence>
<organism evidence="6 7">
    <name type="scientific">Prunus armeniaca</name>
    <name type="common">Apricot</name>
    <name type="synonym">Armeniaca vulgaris</name>
    <dbReference type="NCBI Taxonomy" id="36596"/>
    <lineage>
        <taxon>Eukaryota</taxon>
        <taxon>Viridiplantae</taxon>
        <taxon>Streptophyta</taxon>
        <taxon>Embryophyta</taxon>
        <taxon>Tracheophyta</taxon>
        <taxon>Spermatophyta</taxon>
        <taxon>Magnoliopsida</taxon>
        <taxon>eudicotyledons</taxon>
        <taxon>Gunneridae</taxon>
        <taxon>Pentapetalae</taxon>
        <taxon>rosids</taxon>
        <taxon>fabids</taxon>
        <taxon>Rosales</taxon>
        <taxon>Rosaceae</taxon>
        <taxon>Amygdaloideae</taxon>
        <taxon>Amygdaleae</taxon>
        <taxon>Prunus</taxon>
    </lineage>
</organism>
<dbReference type="Pfam" id="PF00076">
    <property type="entry name" value="RRM_1"/>
    <property type="match status" value="1"/>
</dbReference>
<dbReference type="PROSITE" id="PS50102">
    <property type="entry name" value="RRM"/>
    <property type="match status" value="1"/>
</dbReference>
<proteinExistence type="predicted"/>
<dbReference type="InterPro" id="IPR039539">
    <property type="entry name" value="Ras_GTPase_bind_prot"/>
</dbReference>
<feature type="compositionally biased region" description="Low complexity" evidence="3">
    <location>
        <begin position="519"/>
        <end position="535"/>
    </location>
</feature>
<dbReference type="EMBL" id="CAEKDK010000005">
    <property type="protein sequence ID" value="CAB4281130.1"/>
    <property type="molecule type" value="Genomic_DNA"/>
</dbReference>
<dbReference type="GO" id="GO:1990904">
    <property type="term" value="C:ribonucleoprotein complex"/>
    <property type="evidence" value="ECO:0007669"/>
    <property type="project" value="TreeGrafter"/>
</dbReference>
<evidence type="ECO:0000259" key="5">
    <source>
        <dbReference type="PROSITE" id="PS50177"/>
    </source>
</evidence>
<feature type="compositionally biased region" description="Low complexity" evidence="3">
    <location>
        <begin position="550"/>
        <end position="559"/>
    </location>
</feature>
<dbReference type="InterPro" id="IPR032710">
    <property type="entry name" value="NTF2-like_dom_sf"/>
</dbReference>
<feature type="region of interest" description="Disordered" evidence="3">
    <location>
        <begin position="477"/>
        <end position="559"/>
    </location>
</feature>
<feature type="domain" description="RRM" evidence="4">
    <location>
        <begin position="398"/>
        <end position="474"/>
    </location>
</feature>
<dbReference type="Gene3D" id="3.10.450.50">
    <property type="match status" value="1"/>
</dbReference>
<evidence type="ECO:0000313" key="6">
    <source>
        <dbReference type="EMBL" id="CAB4281130.1"/>
    </source>
</evidence>
<name>A0A6J5UWZ3_PRUAR</name>
<dbReference type="InterPro" id="IPR002075">
    <property type="entry name" value="NTF2_dom"/>
</dbReference>
<keyword evidence="1 2" id="KW-0694">RNA-binding</keyword>
<reference evidence="6 7" key="1">
    <citation type="submission" date="2020-05" db="EMBL/GenBank/DDBJ databases">
        <authorList>
            <person name="Campoy J."/>
            <person name="Schneeberger K."/>
            <person name="Spophaly S."/>
        </authorList>
    </citation>
    <scope>NUCLEOTIDE SEQUENCE [LARGE SCALE GENOMIC DNA]</scope>
    <source>
        <strain evidence="6">PruArmRojPasFocal</strain>
    </source>
</reference>
<evidence type="ECO:0000313" key="7">
    <source>
        <dbReference type="Proteomes" id="UP000507222"/>
    </source>
</evidence>
<feature type="compositionally biased region" description="Low complexity" evidence="3">
    <location>
        <begin position="477"/>
        <end position="495"/>
    </location>
</feature>
<dbReference type="FunFam" id="3.30.70.330:FF:001141">
    <property type="entry name" value="Ras GTPase-activating protein-binding protein 1"/>
    <property type="match status" value="1"/>
</dbReference>
<dbReference type="GO" id="GO:0003729">
    <property type="term" value="F:mRNA binding"/>
    <property type="evidence" value="ECO:0007669"/>
    <property type="project" value="TreeGrafter"/>
</dbReference>
<dbReference type="PROSITE" id="PS50177">
    <property type="entry name" value="NTF2_DOMAIN"/>
    <property type="match status" value="1"/>
</dbReference>
<dbReference type="SMART" id="SM00360">
    <property type="entry name" value="RRM"/>
    <property type="match status" value="1"/>
</dbReference>
<feature type="region of interest" description="Disordered" evidence="3">
    <location>
        <begin position="301"/>
        <end position="330"/>
    </location>
</feature>
<dbReference type="InterPro" id="IPR018222">
    <property type="entry name" value="Nuclear_transport_factor_2_euk"/>
</dbReference>
<feature type="domain" description="NTF2" evidence="5">
    <location>
        <begin position="109"/>
        <end position="225"/>
    </location>
</feature>
<dbReference type="InterPro" id="IPR035979">
    <property type="entry name" value="RBD_domain_sf"/>
</dbReference>
<feature type="compositionally biased region" description="Low complexity" evidence="3">
    <location>
        <begin position="370"/>
        <end position="387"/>
    </location>
</feature>
<evidence type="ECO:0000256" key="3">
    <source>
        <dbReference type="SAM" id="MobiDB-lite"/>
    </source>
</evidence>
<protein>
    <recommendedName>
        <fullName evidence="8">NTF2 domain-containing protein</fullName>
    </recommendedName>
</protein>
<gene>
    <name evidence="6" type="ORF">CURHAP_LOCUS34128</name>
</gene>
<dbReference type="Pfam" id="PF02136">
    <property type="entry name" value="NTF2"/>
    <property type="match status" value="1"/>
</dbReference>
<evidence type="ECO:0000256" key="1">
    <source>
        <dbReference type="ARBA" id="ARBA00022884"/>
    </source>
</evidence>
<dbReference type="SUPFAM" id="SSF54427">
    <property type="entry name" value="NTF2-like"/>
    <property type="match status" value="1"/>
</dbReference>
<dbReference type="SUPFAM" id="SSF54928">
    <property type="entry name" value="RNA-binding domain, RBD"/>
    <property type="match status" value="1"/>
</dbReference>
<dbReference type="CDD" id="cd00590">
    <property type="entry name" value="RRM_SF"/>
    <property type="match status" value="1"/>
</dbReference>
<dbReference type="PANTHER" id="PTHR10693:SF75">
    <property type="entry name" value="NUCLEAR TRANSPORT FACTOR 2"/>
    <property type="match status" value="1"/>
</dbReference>
<sequence>MGTEKGGDFRLFFDGNEVLRCARAFVVQVVKNVYLWTEVLSLNSSFFYHFFSLEHLSSFILPSYPPSTVPSLFNFTLLPLKPTDLPRSKAQITSKQEASPASAPSAQLVGNAFVEQYYHILHESPQLVHRFYQDSSSLSRTDVNGNMATVTTMQAISQKIQSLNYGDYTAEIKTADSQESYEKGVIVLVTGCLTGKDNVGRKFAQTFFLAPQEKGYYVLNDVFRYIEDNESLQTNNVLVNGINESAPEAILTAEPEPTHAPDHLVVDHATSFEEEDLNNGPEVCDPSDNDEGSVIEEEIVEPPAYSSQNQGLADIDPTPDPAPETQEDVPKKSYASIVMKSNAASSPVRVPTRTVRTISANTDHQSLGYAKPAPAPVASAPSGDAAPESSNAHEEEGHSIHVRNLPYDATVGQLEKEFKKFGPIKRDGIQVRSSKQGFCFGFVEFETLSSMQSALEASPITIGDRPAVIEEKRTTTRVSSGGRGRFSSGRAGFRSDTFRGRGNYGGGRSYGRNEFRNQGEFSGRARGSAGRNGEGYQRVNLNGRGGGRQGAANRSSVPA</sequence>
<feature type="region of interest" description="Disordered" evidence="3">
    <location>
        <begin position="360"/>
        <end position="402"/>
    </location>
</feature>
<dbReference type="FunFam" id="3.10.450.50:FF:000003">
    <property type="entry name" value="Nuclear transport factor 2 family protein"/>
    <property type="match status" value="1"/>
</dbReference>
<dbReference type="PANTHER" id="PTHR10693">
    <property type="entry name" value="RAS GTPASE-ACTIVATING PROTEIN-BINDING PROTEIN"/>
    <property type="match status" value="1"/>
</dbReference>
<dbReference type="InterPro" id="IPR012677">
    <property type="entry name" value="Nucleotide-bd_a/b_plait_sf"/>
</dbReference>
<evidence type="ECO:0000259" key="4">
    <source>
        <dbReference type="PROSITE" id="PS50102"/>
    </source>
</evidence>
<dbReference type="CDD" id="cd00780">
    <property type="entry name" value="NTF2"/>
    <property type="match status" value="1"/>
</dbReference>
<dbReference type="AlphaFoldDB" id="A0A6J5UWZ3"/>
<dbReference type="Proteomes" id="UP000507222">
    <property type="component" value="Unassembled WGS sequence"/>
</dbReference>
<dbReference type="InterPro" id="IPR000504">
    <property type="entry name" value="RRM_dom"/>
</dbReference>
<accession>A0A6J5UWZ3</accession>
<evidence type="ECO:0008006" key="8">
    <source>
        <dbReference type="Google" id="ProtNLM"/>
    </source>
</evidence>
<dbReference type="Gene3D" id="3.30.70.330">
    <property type="match status" value="1"/>
</dbReference>
<dbReference type="GO" id="GO:0005829">
    <property type="term" value="C:cytosol"/>
    <property type="evidence" value="ECO:0007669"/>
    <property type="project" value="TreeGrafter"/>
</dbReference>